<reference evidence="1" key="1">
    <citation type="submission" date="2022-10" db="EMBL/GenBank/DDBJ databases">
        <title>Culturing micro-colonial fungi from biological soil crusts in the Mojave desert and describing Neophaeococcomyces mojavensis, and introducing the new genera and species Taxawa tesnikishii.</title>
        <authorList>
            <person name="Kurbessoian T."/>
            <person name="Stajich J.E."/>
        </authorList>
    </citation>
    <scope>NUCLEOTIDE SEQUENCE</scope>
    <source>
        <strain evidence="1">JES_112</strain>
    </source>
</reference>
<keyword evidence="2" id="KW-1185">Reference proteome</keyword>
<dbReference type="EMBL" id="JAPDRQ010000005">
    <property type="protein sequence ID" value="KAJ9664030.1"/>
    <property type="molecule type" value="Genomic_DNA"/>
</dbReference>
<evidence type="ECO:0000313" key="2">
    <source>
        <dbReference type="Proteomes" id="UP001172386"/>
    </source>
</evidence>
<organism evidence="1 2">
    <name type="scientific">Neophaeococcomyces mojaviensis</name>
    <dbReference type="NCBI Taxonomy" id="3383035"/>
    <lineage>
        <taxon>Eukaryota</taxon>
        <taxon>Fungi</taxon>
        <taxon>Dikarya</taxon>
        <taxon>Ascomycota</taxon>
        <taxon>Pezizomycotina</taxon>
        <taxon>Eurotiomycetes</taxon>
        <taxon>Chaetothyriomycetidae</taxon>
        <taxon>Chaetothyriales</taxon>
        <taxon>Chaetothyriales incertae sedis</taxon>
        <taxon>Neophaeococcomyces</taxon>
    </lineage>
</organism>
<comment type="caution">
    <text evidence="1">The sequence shown here is derived from an EMBL/GenBank/DDBJ whole genome shotgun (WGS) entry which is preliminary data.</text>
</comment>
<name>A0ACC3AK66_9EURO</name>
<proteinExistence type="predicted"/>
<dbReference type="Proteomes" id="UP001172386">
    <property type="component" value="Unassembled WGS sequence"/>
</dbReference>
<sequence>MKVLDPQSALLTNVEVYQFLKANPPRTIDIQVGAYPTVNLAGHSTVRKDFDRYTEEITPYVKSHAEVQTWMTDLIKKLKPYELNKTEVMNLINLGVGAQVDTSAEQVDEDMKMEEGAEPDEDISFARDELRFRVAVEEAEERFPGEIGEGRIREVIEIMRATIRTDDTPKMNGKQDGAHPDEG</sequence>
<gene>
    <name evidence="1" type="ORF">H2198_000533</name>
</gene>
<accession>A0ACC3AK66</accession>
<protein>
    <submittedName>
        <fullName evidence="1">Uncharacterized protein</fullName>
    </submittedName>
</protein>
<evidence type="ECO:0000313" key="1">
    <source>
        <dbReference type="EMBL" id="KAJ9664030.1"/>
    </source>
</evidence>